<comment type="caution">
    <text evidence="8">The sequence shown here is derived from an EMBL/GenBank/DDBJ whole genome shotgun (WGS) entry which is preliminary data.</text>
</comment>
<dbReference type="PANTHER" id="PTHR43394">
    <property type="entry name" value="ATP-DEPENDENT PERMEASE MDL1, MITOCHONDRIAL"/>
    <property type="match status" value="1"/>
</dbReference>
<keyword evidence="8" id="KW-0067">ATP-binding</keyword>
<evidence type="ECO:0000256" key="2">
    <source>
        <dbReference type="ARBA" id="ARBA00022692"/>
    </source>
</evidence>
<feature type="transmembrane region" description="Helical" evidence="5">
    <location>
        <begin position="307"/>
        <end position="328"/>
    </location>
</feature>
<dbReference type="CDD" id="cd07346">
    <property type="entry name" value="ABC_6TM_exporters"/>
    <property type="match status" value="1"/>
</dbReference>
<dbReference type="PROSITE" id="PS50929">
    <property type="entry name" value="ABC_TM1F"/>
    <property type="match status" value="1"/>
</dbReference>
<evidence type="ECO:0000259" key="6">
    <source>
        <dbReference type="PROSITE" id="PS50893"/>
    </source>
</evidence>
<evidence type="ECO:0000256" key="4">
    <source>
        <dbReference type="ARBA" id="ARBA00023136"/>
    </source>
</evidence>
<reference evidence="9" key="1">
    <citation type="journal article" date="2019" name="Int. J. Syst. Evol. Microbiol.">
        <title>The Global Catalogue of Microorganisms (GCM) 10K type strain sequencing project: providing services to taxonomists for standard genome sequencing and annotation.</title>
        <authorList>
            <consortium name="The Broad Institute Genomics Platform"/>
            <consortium name="The Broad Institute Genome Sequencing Center for Infectious Disease"/>
            <person name="Wu L."/>
            <person name="Ma J."/>
        </authorList>
    </citation>
    <scope>NUCLEOTIDE SEQUENCE [LARGE SCALE GENOMIC DNA]</scope>
    <source>
        <strain evidence="9">JCM 16540</strain>
    </source>
</reference>
<dbReference type="InterPro" id="IPR011527">
    <property type="entry name" value="ABC1_TM_dom"/>
</dbReference>
<dbReference type="InterPro" id="IPR003439">
    <property type="entry name" value="ABC_transporter-like_ATP-bd"/>
</dbReference>
<feature type="domain" description="ABC transmembrane type-1" evidence="7">
    <location>
        <begin position="53"/>
        <end position="333"/>
    </location>
</feature>
<keyword evidence="2 5" id="KW-0812">Transmembrane</keyword>
<dbReference type="InterPro" id="IPR027417">
    <property type="entry name" value="P-loop_NTPase"/>
</dbReference>
<feature type="transmembrane region" description="Helical" evidence="5">
    <location>
        <begin position="165"/>
        <end position="184"/>
    </location>
</feature>
<dbReference type="PROSITE" id="PS50893">
    <property type="entry name" value="ABC_TRANSPORTER_2"/>
    <property type="match status" value="1"/>
</dbReference>
<dbReference type="SUPFAM" id="SSF52540">
    <property type="entry name" value="P-loop containing nucleoside triphosphate hydrolases"/>
    <property type="match status" value="1"/>
</dbReference>
<dbReference type="InterPro" id="IPR036640">
    <property type="entry name" value="ABC1_TM_sf"/>
</dbReference>
<sequence length="637" mass="67672">MTVMHDFPPLVHAYSAEQAEGPRPGEIFAHPDLRGPKRFLLWLLRQQWQVVGVACLVSVLEWLPGSVGPYVIGRVIDSGIRAGDVGVTIRLLLVLLGLVLLGVGAGVLYHALVVRSWLIGMYGPMKLVTRKSTQLGSVLSRRSPTGEVLSVSASDSDEFGGLTQIVSEAVGAFIATLVIAGLVLSTSVPLGLLVLVAAPLIVVLVVPLFRPLQRREEVERSRNSELTSLATDIVAGLRILRGIGGERTFGRNYSAQSDRTRQAGVAAGVWQAAVDSAGVLLSGLFLVLLVWLGTRSVLAGDLSVGELVSFAGYAVFMVWPVQSFFTLAQKWIRSVVSARKAVTLLSEDPPWEAGDPTLVLPVDGVLADARSGFVAEPGRMTAVVSAVPEDSANLADRLGRYLPPSSGAVGLDVDASLHGRAARRARAAQRERRQEIDRRDQAEANGRLGVTLGGVDLGEVPIAAVRERVLVSDASSATFAGTLQTVLDPHGRLTREQAEAAVRAAVAEDVYETLPGGWQGVVEERGRGLSGGQRQRLVLARALALDPDVLVLVEPTSAVDAHTEAEIGVRLRQARAGRTTVVVTASPLLLHQADDVALLVDGRVVERGTHEGLLHSSPAYRGVVARALVAEEEVAAR</sequence>
<protein>
    <submittedName>
        <fullName evidence="8">ABC transporter ATP-binding protein</fullName>
    </submittedName>
</protein>
<gene>
    <name evidence="8" type="ORF">GCM10022197_25130</name>
</gene>
<keyword evidence="3 5" id="KW-1133">Transmembrane helix</keyword>
<proteinExistence type="predicted"/>
<keyword evidence="4 5" id="KW-0472">Membrane</keyword>
<feature type="transmembrane region" description="Helical" evidence="5">
    <location>
        <begin position="269"/>
        <end position="292"/>
    </location>
</feature>
<evidence type="ECO:0000313" key="9">
    <source>
        <dbReference type="Proteomes" id="UP001500767"/>
    </source>
</evidence>
<comment type="subcellular location">
    <subcellularLocation>
        <location evidence="1">Cell membrane</location>
        <topology evidence="1">Multi-pass membrane protein</topology>
    </subcellularLocation>
</comment>
<dbReference type="PANTHER" id="PTHR43394:SF1">
    <property type="entry name" value="ATP-BINDING CASSETTE SUB-FAMILY B MEMBER 10, MITOCHONDRIAL"/>
    <property type="match status" value="1"/>
</dbReference>
<feature type="transmembrane region" description="Helical" evidence="5">
    <location>
        <begin position="190"/>
        <end position="212"/>
    </location>
</feature>
<organism evidence="8 9">
    <name type="scientific">Microlunatus spumicola</name>
    <dbReference type="NCBI Taxonomy" id="81499"/>
    <lineage>
        <taxon>Bacteria</taxon>
        <taxon>Bacillati</taxon>
        <taxon>Actinomycetota</taxon>
        <taxon>Actinomycetes</taxon>
        <taxon>Propionibacteriales</taxon>
        <taxon>Propionibacteriaceae</taxon>
        <taxon>Microlunatus</taxon>
    </lineage>
</organism>
<evidence type="ECO:0000256" key="1">
    <source>
        <dbReference type="ARBA" id="ARBA00004651"/>
    </source>
</evidence>
<evidence type="ECO:0000256" key="5">
    <source>
        <dbReference type="SAM" id="Phobius"/>
    </source>
</evidence>
<evidence type="ECO:0000313" key="8">
    <source>
        <dbReference type="EMBL" id="GAA3567928.1"/>
    </source>
</evidence>
<accession>A0ABP6XJL6</accession>
<dbReference type="Pfam" id="PF00005">
    <property type="entry name" value="ABC_tran"/>
    <property type="match status" value="1"/>
</dbReference>
<feature type="domain" description="ABC transporter" evidence="6">
    <location>
        <begin position="353"/>
        <end position="626"/>
    </location>
</feature>
<feature type="transmembrane region" description="Helical" evidence="5">
    <location>
        <begin position="92"/>
        <end position="112"/>
    </location>
</feature>
<keyword evidence="9" id="KW-1185">Reference proteome</keyword>
<dbReference type="InterPro" id="IPR039421">
    <property type="entry name" value="Type_1_exporter"/>
</dbReference>
<dbReference type="Proteomes" id="UP001500767">
    <property type="component" value="Unassembled WGS sequence"/>
</dbReference>
<evidence type="ECO:0000256" key="3">
    <source>
        <dbReference type="ARBA" id="ARBA00022989"/>
    </source>
</evidence>
<dbReference type="Pfam" id="PF00664">
    <property type="entry name" value="ABC_membrane"/>
    <property type="match status" value="1"/>
</dbReference>
<dbReference type="InterPro" id="IPR017871">
    <property type="entry name" value="ABC_transporter-like_CS"/>
</dbReference>
<feature type="transmembrane region" description="Helical" evidence="5">
    <location>
        <begin position="48"/>
        <end position="72"/>
    </location>
</feature>
<dbReference type="EMBL" id="BAAAYR010000002">
    <property type="protein sequence ID" value="GAA3567928.1"/>
    <property type="molecule type" value="Genomic_DNA"/>
</dbReference>
<dbReference type="PROSITE" id="PS00211">
    <property type="entry name" value="ABC_TRANSPORTER_1"/>
    <property type="match status" value="1"/>
</dbReference>
<dbReference type="Gene3D" id="3.40.50.300">
    <property type="entry name" value="P-loop containing nucleotide triphosphate hydrolases"/>
    <property type="match status" value="1"/>
</dbReference>
<dbReference type="GO" id="GO:0005524">
    <property type="term" value="F:ATP binding"/>
    <property type="evidence" value="ECO:0007669"/>
    <property type="project" value="UniProtKB-KW"/>
</dbReference>
<dbReference type="SUPFAM" id="SSF90123">
    <property type="entry name" value="ABC transporter transmembrane region"/>
    <property type="match status" value="1"/>
</dbReference>
<keyword evidence="8" id="KW-0547">Nucleotide-binding</keyword>
<evidence type="ECO:0000259" key="7">
    <source>
        <dbReference type="PROSITE" id="PS50929"/>
    </source>
</evidence>
<name>A0ABP6XJL6_9ACTN</name>
<dbReference type="Gene3D" id="1.20.1560.10">
    <property type="entry name" value="ABC transporter type 1, transmembrane domain"/>
    <property type="match status" value="1"/>
</dbReference>